<protein>
    <submittedName>
        <fullName evidence="2">Uncharacterized protein</fullName>
    </submittedName>
</protein>
<evidence type="ECO:0000313" key="2">
    <source>
        <dbReference type="EMBL" id="KAJ8962225.1"/>
    </source>
</evidence>
<gene>
    <name evidence="2" type="ORF">NQ318_018197</name>
</gene>
<comment type="caution">
    <text evidence="2">The sequence shown here is derived from an EMBL/GenBank/DDBJ whole genome shotgun (WGS) entry which is preliminary data.</text>
</comment>
<proteinExistence type="predicted"/>
<evidence type="ECO:0000256" key="1">
    <source>
        <dbReference type="SAM" id="Coils"/>
    </source>
</evidence>
<reference evidence="2" key="1">
    <citation type="journal article" date="2023" name="Insect Mol. Biol.">
        <title>Genome sequencing provides insights into the evolution of gene families encoding plant cell wall-degrading enzymes in longhorned beetles.</title>
        <authorList>
            <person name="Shin N.R."/>
            <person name="Okamura Y."/>
            <person name="Kirsch R."/>
            <person name="Pauchet Y."/>
        </authorList>
    </citation>
    <scope>NUCLEOTIDE SEQUENCE</scope>
    <source>
        <strain evidence="2">AMC_N1</strain>
    </source>
</reference>
<feature type="coiled-coil region" evidence="1">
    <location>
        <begin position="3"/>
        <end position="30"/>
    </location>
</feature>
<dbReference type="EMBL" id="JAPWTK010000003">
    <property type="protein sequence ID" value="KAJ8962225.1"/>
    <property type="molecule type" value="Genomic_DNA"/>
</dbReference>
<keyword evidence="1" id="KW-0175">Coiled coil</keyword>
<organism evidence="2 3">
    <name type="scientific">Aromia moschata</name>
    <dbReference type="NCBI Taxonomy" id="1265417"/>
    <lineage>
        <taxon>Eukaryota</taxon>
        <taxon>Metazoa</taxon>
        <taxon>Ecdysozoa</taxon>
        <taxon>Arthropoda</taxon>
        <taxon>Hexapoda</taxon>
        <taxon>Insecta</taxon>
        <taxon>Pterygota</taxon>
        <taxon>Neoptera</taxon>
        <taxon>Endopterygota</taxon>
        <taxon>Coleoptera</taxon>
        <taxon>Polyphaga</taxon>
        <taxon>Cucujiformia</taxon>
        <taxon>Chrysomeloidea</taxon>
        <taxon>Cerambycidae</taxon>
        <taxon>Cerambycinae</taxon>
        <taxon>Callichromatini</taxon>
        <taxon>Aromia</taxon>
    </lineage>
</organism>
<name>A0AAV8ZCQ7_9CUCU</name>
<dbReference type="Proteomes" id="UP001162162">
    <property type="component" value="Unassembled WGS sequence"/>
</dbReference>
<accession>A0AAV8ZCQ7</accession>
<sequence>MNNKNQQERLEQIDKTITSLVEQMKNLLMKLDRMDSVKKIYYASVINEKNVGDPPLERIALGQLLPVGGEQAGGHVGVDAVIELPRTDGDVPQERVGRLKRWLSELSVAVCWMDDSFLSNESG</sequence>
<evidence type="ECO:0000313" key="3">
    <source>
        <dbReference type="Proteomes" id="UP001162162"/>
    </source>
</evidence>
<keyword evidence="3" id="KW-1185">Reference proteome</keyword>
<dbReference type="AlphaFoldDB" id="A0AAV8ZCQ7"/>